<evidence type="ECO:0008006" key="10">
    <source>
        <dbReference type="Google" id="ProtNLM"/>
    </source>
</evidence>
<evidence type="ECO:0000256" key="2">
    <source>
        <dbReference type="ARBA" id="ARBA00004604"/>
    </source>
</evidence>
<dbReference type="GO" id="GO:0005730">
    <property type="term" value="C:nucleolus"/>
    <property type="evidence" value="ECO:0007669"/>
    <property type="project" value="UniProtKB-SubCell"/>
</dbReference>
<organism evidence="8 9">
    <name type="scientific">Cryptolaemus montrouzieri</name>
    <dbReference type="NCBI Taxonomy" id="559131"/>
    <lineage>
        <taxon>Eukaryota</taxon>
        <taxon>Metazoa</taxon>
        <taxon>Ecdysozoa</taxon>
        <taxon>Arthropoda</taxon>
        <taxon>Hexapoda</taxon>
        <taxon>Insecta</taxon>
        <taxon>Pterygota</taxon>
        <taxon>Neoptera</taxon>
        <taxon>Endopterygota</taxon>
        <taxon>Coleoptera</taxon>
        <taxon>Polyphaga</taxon>
        <taxon>Cucujiformia</taxon>
        <taxon>Coccinelloidea</taxon>
        <taxon>Coccinellidae</taxon>
        <taxon>Scymninae</taxon>
        <taxon>Scymnini</taxon>
        <taxon>Cryptolaemus</taxon>
    </lineage>
</organism>
<evidence type="ECO:0000256" key="5">
    <source>
        <dbReference type="ARBA" id="ARBA00023054"/>
    </source>
</evidence>
<sequence>MESSDSEMSDSDVELQNAFAEGKLKPGLNIVQPAPKHLANNVSGMKQKLDEFKLDLKWIERLDCISKQAPLAPELAAQLLTEEQKRENQLKNNKKLTQYAPEDDPVLNDFKREMMFHRQAQATVMDAIPRLKALGIPTKRPDDYFAEMAKTDEHMQKIRETLMKKQEQQKRSERVRELRAQRKEGKSLQIQAKLLRQKEKKKCLMK</sequence>
<dbReference type="GO" id="GO:0042254">
    <property type="term" value="P:ribosome biogenesis"/>
    <property type="evidence" value="ECO:0007669"/>
    <property type="project" value="UniProtKB-KW"/>
</dbReference>
<dbReference type="PANTHER" id="PTHR13028:SF0">
    <property type="entry name" value="RRNA-PROCESSING PROTEIN EBP2-RELATED"/>
    <property type="match status" value="1"/>
</dbReference>
<comment type="function">
    <text evidence="1">Required for the processing of the 27S pre-rRNA.</text>
</comment>
<dbReference type="AlphaFoldDB" id="A0ABD2P4G8"/>
<evidence type="ECO:0000256" key="1">
    <source>
        <dbReference type="ARBA" id="ARBA00003387"/>
    </source>
</evidence>
<keyword evidence="5" id="KW-0175">Coiled coil</keyword>
<feature type="region of interest" description="Disordered" evidence="7">
    <location>
        <begin position="164"/>
        <end position="184"/>
    </location>
</feature>
<evidence type="ECO:0000256" key="6">
    <source>
        <dbReference type="ARBA" id="ARBA00023242"/>
    </source>
</evidence>
<proteinExistence type="inferred from homology"/>
<dbReference type="Proteomes" id="UP001516400">
    <property type="component" value="Unassembled WGS sequence"/>
</dbReference>
<name>A0ABD2P4G8_9CUCU</name>
<comment type="caution">
    <text evidence="8">The sequence shown here is derived from an EMBL/GenBank/DDBJ whole genome shotgun (WGS) entry which is preliminary data.</text>
</comment>
<dbReference type="Pfam" id="PF05890">
    <property type="entry name" value="Ebp2"/>
    <property type="match status" value="1"/>
</dbReference>
<comment type="subcellular location">
    <subcellularLocation>
        <location evidence="2">Nucleus</location>
        <location evidence="2">Nucleolus</location>
    </subcellularLocation>
</comment>
<gene>
    <name evidence="8" type="ORF">HHI36_000017</name>
</gene>
<comment type="similarity">
    <text evidence="3">Belongs to the EBP2 family.</text>
</comment>
<dbReference type="PANTHER" id="PTHR13028">
    <property type="entry name" value="RRNA PROCESSING PROTEIN EBNA1-BINDING PROTEIN-RELATED"/>
    <property type="match status" value="1"/>
</dbReference>
<evidence type="ECO:0000313" key="8">
    <source>
        <dbReference type="EMBL" id="KAL3285485.1"/>
    </source>
</evidence>
<dbReference type="EMBL" id="JABFTP020000185">
    <property type="protein sequence ID" value="KAL3285485.1"/>
    <property type="molecule type" value="Genomic_DNA"/>
</dbReference>
<keyword evidence="4" id="KW-0690">Ribosome biogenesis</keyword>
<accession>A0ABD2P4G8</accession>
<keyword evidence="9" id="KW-1185">Reference proteome</keyword>
<evidence type="ECO:0000256" key="3">
    <source>
        <dbReference type="ARBA" id="ARBA00007336"/>
    </source>
</evidence>
<evidence type="ECO:0000256" key="4">
    <source>
        <dbReference type="ARBA" id="ARBA00022517"/>
    </source>
</evidence>
<dbReference type="InterPro" id="IPR008610">
    <property type="entry name" value="Ebp2"/>
</dbReference>
<protein>
    <recommendedName>
        <fullName evidence="10">rRNA-processing protein EBP2 homolog</fullName>
    </recommendedName>
</protein>
<keyword evidence="6" id="KW-0539">Nucleus</keyword>
<evidence type="ECO:0000313" key="9">
    <source>
        <dbReference type="Proteomes" id="UP001516400"/>
    </source>
</evidence>
<evidence type="ECO:0000256" key="7">
    <source>
        <dbReference type="SAM" id="MobiDB-lite"/>
    </source>
</evidence>
<reference evidence="8 9" key="1">
    <citation type="journal article" date="2021" name="BMC Biol.">
        <title>Horizontally acquired antibacterial genes associated with adaptive radiation of ladybird beetles.</title>
        <authorList>
            <person name="Li H.S."/>
            <person name="Tang X.F."/>
            <person name="Huang Y.H."/>
            <person name="Xu Z.Y."/>
            <person name="Chen M.L."/>
            <person name="Du X.Y."/>
            <person name="Qiu B.Y."/>
            <person name="Chen P.T."/>
            <person name="Zhang W."/>
            <person name="Slipinski A."/>
            <person name="Escalona H.E."/>
            <person name="Waterhouse R.M."/>
            <person name="Zwick A."/>
            <person name="Pang H."/>
        </authorList>
    </citation>
    <scope>NUCLEOTIDE SEQUENCE [LARGE SCALE GENOMIC DNA]</scope>
    <source>
        <strain evidence="8">SYSU2018</strain>
    </source>
</reference>